<evidence type="ECO:0000259" key="2">
    <source>
        <dbReference type="Pfam" id="PF07607"/>
    </source>
</evidence>
<dbReference type="AlphaFoldDB" id="A0A1U9NHM5"/>
<dbReference type="RefSeq" id="WP_146659357.1">
    <property type="nucleotide sequence ID" value="NZ_CP019791.1"/>
</dbReference>
<accession>A0A1U9NHM5</accession>
<sequence length="323" mass="38386" precursor="true">MKKTIFTLIVLSVLVVQAGSAFGARGGGRRIRVEPGEFVSYKNSICRFRLWGVRLSEEVERSIVFGVERIRDTYEDTFEFEFDDDFEVTITIIRTPEDFKAYQLAQIGEAISETGYFSAYHNETVVWANKSVKKMIGVLFHEANHLMVQQHIPYCPYWINEGLSEYFEGFNVIGRNKRVYLQNLRHQWVKKWLRDGFPISVEDYLGLSYREWQEFMDENVNAAYTMGYSLVYFMMSHPKTEELLKEILWELKEKKGLANSVRVVNETYPGGMRRFELHWKRWIPRARPYRPLRVLRERRNEKILEEAKEDEEKQEERAQADEE</sequence>
<protein>
    <recommendedName>
        <fullName evidence="2">DUF1570 domain-containing protein</fullName>
    </recommendedName>
</protein>
<evidence type="ECO:0000313" key="3">
    <source>
        <dbReference type="EMBL" id="AQT67258.1"/>
    </source>
</evidence>
<keyword evidence="4" id="KW-1185">Reference proteome</keyword>
<dbReference type="KEGG" id="alus:STSP2_00401"/>
<evidence type="ECO:0000256" key="1">
    <source>
        <dbReference type="SAM" id="MobiDB-lite"/>
    </source>
</evidence>
<feature type="domain" description="DUF1570" evidence="2">
    <location>
        <begin position="140"/>
        <end position="252"/>
    </location>
</feature>
<dbReference type="InterPro" id="IPR011464">
    <property type="entry name" value="DUF1570"/>
</dbReference>
<dbReference type="OrthoDB" id="249876at2"/>
<reference evidence="4" key="1">
    <citation type="submission" date="2017-02" db="EMBL/GenBank/DDBJ databases">
        <title>Comparative genomics and description of representatives of a novel lineage of planctomycetes thriving in anoxic sediments.</title>
        <authorList>
            <person name="Spring S."/>
            <person name="Bunk B."/>
            <person name="Sproer C."/>
        </authorList>
    </citation>
    <scope>NUCLEOTIDE SEQUENCE [LARGE SCALE GENOMIC DNA]</scope>
    <source>
        <strain evidence="4">ST-NAGAB-D1</strain>
    </source>
</reference>
<proteinExistence type="predicted"/>
<dbReference type="Pfam" id="PF07607">
    <property type="entry name" value="DUF1570"/>
    <property type="match status" value="1"/>
</dbReference>
<feature type="region of interest" description="Disordered" evidence="1">
    <location>
        <begin position="303"/>
        <end position="323"/>
    </location>
</feature>
<dbReference type="EMBL" id="CP019791">
    <property type="protein sequence ID" value="AQT67258.1"/>
    <property type="molecule type" value="Genomic_DNA"/>
</dbReference>
<dbReference type="Proteomes" id="UP000189674">
    <property type="component" value="Chromosome"/>
</dbReference>
<evidence type="ECO:0000313" key="4">
    <source>
        <dbReference type="Proteomes" id="UP000189674"/>
    </source>
</evidence>
<organism evidence="3 4">
    <name type="scientific">Anaerohalosphaera lusitana</name>
    <dbReference type="NCBI Taxonomy" id="1936003"/>
    <lineage>
        <taxon>Bacteria</taxon>
        <taxon>Pseudomonadati</taxon>
        <taxon>Planctomycetota</taxon>
        <taxon>Phycisphaerae</taxon>
        <taxon>Sedimentisphaerales</taxon>
        <taxon>Anaerohalosphaeraceae</taxon>
        <taxon>Anaerohalosphaera</taxon>
    </lineage>
</organism>
<name>A0A1U9NHM5_9BACT</name>
<gene>
    <name evidence="3" type="ORF">STSP2_00401</name>
</gene>